<feature type="region of interest" description="Disordered" evidence="1">
    <location>
        <begin position="1"/>
        <end position="20"/>
    </location>
</feature>
<dbReference type="EMBL" id="PKSM01000005">
    <property type="protein sequence ID" value="POW22953.1"/>
    <property type="molecule type" value="Genomic_DNA"/>
</dbReference>
<dbReference type="AlphaFoldDB" id="A0A2S4WMH3"/>
<dbReference type="VEuPathDB" id="FungiDB:PSHT_00755"/>
<evidence type="ECO:0000313" key="2">
    <source>
        <dbReference type="EMBL" id="POW22953.1"/>
    </source>
</evidence>
<gene>
    <name evidence="2" type="ORF">PSHT_00755</name>
</gene>
<proteinExistence type="predicted"/>
<dbReference type="PANTHER" id="PTHR33069:SF3">
    <property type="entry name" value="DYNEIN HEAVY CHAIN TAIL DOMAIN-CONTAINING PROTEIN"/>
    <property type="match status" value="1"/>
</dbReference>
<organism evidence="2 3">
    <name type="scientific">Puccinia striiformis</name>
    <dbReference type="NCBI Taxonomy" id="27350"/>
    <lineage>
        <taxon>Eukaryota</taxon>
        <taxon>Fungi</taxon>
        <taxon>Dikarya</taxon>
        <taxon>Basidiomycota</taxon>
        <taxon>Pucciniomycotina</taxon>
        <taxon>Pucciniomycetes</taxon>
        <taxon>Pucciniales</taxon>
        <taxon>Pucciniaceae</taxon>
        <taxon>Puccinia</taxon>
    </lineage>
</organism>
<reference evidence="2 3" key="1">
    <citation type="submission" date="2017-12" db="EMBL/GenBank/DDBJ databases">
        <title>Gene loss provides genomic basis for host adaptation in cereal stripe rust fungi.</title>
        <authorList>
            <person name="Xia C."/>
        </authorList>
    </citation>
    <scope>NUCLEOTIDE SEQUENCE [LARGE SCALE GENOMIC DNA]</scope>
    <source>
        <strain evidence="2 3">93TX-2</strain>
    </source>
</reference>
<evidence type="ECO:0000256" key="1">
    <source>
        <dbReference type="SAM" id="MobiDB-lite"/>
    </source>
</evidence>
<dbReference type="PANTHER" id="PTHR33069">
    <property type="entry name" value="CHROMOSOME 7, WHOLE GENOME SHOTGUN SEQUENCE-RELATED"/>
    <property type="match status" value="1"/>
</dbReference>
<comment type="caution">
    <text evidence="2">The sequence shown here is derived from an EMBL/GenBank/DDBJ whole genome shotgun (WGS) entry which is preliminary data.</text>
</comment>
<reference evidence="3" key="3">
    <citation type="journal article" date="2018" name="Mol. Plant Microbe Interact.">
        <title>Genome sequence resources for the wheat stripe rust pathogen (Puccinia striiformis f. sp. tritici) and the barley stripe rust pathogen (Puccinia striiformis f. sp. hordei).</title>
        <authorList>
            <person name="Xia C."/>
            <person name="Wang M."/>
            <person name="Yin C."/>
            <person name="Cornejo O.E."/>
            <person name="Hulbert S.H."/>
            <person name="Chen X."/>
        </authorList>
    </citation>
    <scope>NUCLEOTIDE SEQUENCE [LARGE SCALE GENOMIC DNA]</scope>
    <source>
        <strain evidence="3">93TX-2</strain>
    </source>
</reference>
<reference evidence="3" key="2">
    <citation type="journal article" date="2018" name="BMC Genomics">
        <title>Genomic insights into host adaptation between the wheat stripe rust pathogen (Puccinia striiformis f. sp. tritici) and the barley stripe rust pathogen (Puccinia striiformis f. sp. hordei).</title>
        <authorList>
            <person name="Xia C."/>
            <person name="Wang M."/>
            <person name="Yin C."/>
            <person name="Cornejo O.E."/>
            <person name="Hulbert S.H."/>
            <person name="Chen X."/>
        </authorList>
    </citation>
    <scope>NUCLEOTIDE SEQUENCE [LARGE SCALE GENOMIC DNA]</scope>
    <source>
        <strain evidence="3">93TX-2</strain>
    </source>
</reference>
<protein>
    <submittedName>
        <fullName evidence="2">Uncharacterized protein</fullName>
    </submittedName>
</protein>
<accession>A0A2S4WMH3</accession>
<name>A0A2S4WMH3_9BASI</name>
<dbReference type="VEuPathDB" id="FungiDB:PSTT_14128"/>
<keyword evidence="3" id="KW-1185">Reference proteome</keyword>
<evidence type="ECO:0000313" key="3">
    <source>
        <dbReference type="Proteomes" id="UP000238274"/>
    </source>
</evidence>
<sequence>MSAPSNTDVAERSPRSTSPDAIKYMQQGDLVIKGFRTLKNVCHLPIHQGRRIQKPSSEGIERRKELLNQLHFYLLPLLAHQIKTLTLSLEPIHLEEQTIFEFEQILGIQSPLQQSLESIASALHTLCPSPDYFTSHRSNNEEYKRIDDQQYKEFKVFRTDRLFSLVTSNLMQITRLFETSIIMIEQMEFSTETRYRRGIDLSRESILAYSSSSCKGIESTIKWLGRSEFELFQWDWPEKICRIDEELEGLLSFINRMKTGKREPKNETKIESALVLAKSIEPIVKLCRLFFNKLSARNMDKRLFPLLSGMRTDQLNRLHHLAEAVYTDLFGCIFNLIDDYLLFIGKRLIDFIHIEQLFEPALFLISHHFVRFLPETDCYPAQSTLRAWLATWYDQLISAVQHYQRALIAYYNSLSRR</sequence>
<dbReference type="Proteomes" id="UP000238274">
    <property type="component" value="Unassembled WGS sequence"/>
</dbReference>